<sequence length="480" mass="53514">MKTNFLKILYTTAVVSLMLTSCSVDELTISNPNEPDKDPTLNDPSGFVSILNGMYDAYQKIPAGEFLITELRSDNGVSANGDGDFGDLESFSITADLGEAANYWTNNYKVILSANIILDNQDRIQNDNRNQIIGEAYFMRALSHFNLARAFGDVPFVDREISPEDFEEYPRLPLTEVYQKIASDFNNAISNLEGFSSKVNRGTAGAAKALLAKVYLSAPTPDYARATTLLNELVDENNPYEYRLLDSFESVFAFDNELNEEIIFAVSYESLSTPTITSDARDDNNVQVQGDSQRFSIDMTAAGRAQGVNLATPELQALITAASEPIRFPVSFLESTVGSNRVENNKFQPDADQNSGRDWIVIRYSDVLLMHAEAIMGEFIETSDADAIASYNKVRERAGVDPIANGDILTKEALLNERRIELAFENHRLYDLIRFNQAVPILTQFSNDNGYSFSANDLLLPIPQRERDVTDNFYPQNPGY</sequence>
<dbReference type="Pfam" id="PF14322">
    <property type="entry name" value="SusD-like_3"/>
    <property type="match status" value="1"/>
</dbReference>
<dbReference type="InterPro" id="IPR012944">
    <property type="entry name" value="SusD_RagB_dom"/>
</dbReference>
<name>A0ABU5ZVB1_9FLAO</name>
<evidence type="ECO:0000256" key="5">
    <source>
        <dbReference type="ARBA" id="ARBA00023237"/>
    </source>
</evidence>
<dbReference type="Pfam" id="PF07980">
    <property type="entry name" value="SusD_RagB"/>
    <property type="match status" value="1"/>
</dbReference>
<comment type="subcellular location">
    <subcellularLocation>
        <location evidence="1">Cell outer membrane</location>
    </subcellularLocation>
</comment>
<feature type="chain" id="PRO_5046708670" evidence="6">
    <location>
        <begin position="27"/>
        <end position="480"/>
    </location>
</feature>
<dbReference type="Proteomes" id="UP001327027">
    <property type="component" value="Unassembled WGS sequence"/>
</dbReference>
<evidence type="ECO:0000259" key="7">
    <source>
        <dbReference type="Pfam" id="PF07980"/>
    </source>
</evidence>
<proteinExistence type="inferred from homology"/>
<organism evidence="9 10">
    <name type="scientific">Aquimarina gracilis</name>
    <dbReference type="NCBI Taxonomy" id="874422"/>
    <lineage>
        <taxon>Bacteria</taxon>
        <taxon>Pseudomonadati</taxon>
        <taxon>Bacteroidota</taxon>
        <taxon>Flavobacteriia</taxon>
        <taxon>Flavobacteriales</taxon>
        <taxon>Flavobacteriaceae</taxon>
        <taxon>Aquimarina</taxon>
    </lineage>
</organism>
<dbReference type="InterPro" id="IPR011990">
    <property type="entry name" value="TPR-like_helical_dom_sf"/>
</dbReference>
<feature type="domain" description="RagB/SusD" evidence="7">
    <location>
        <begin position="345"/>
        <end position="480"/>
    </location>
</feature>
<keyword evidence="10" id="KW-1185">Reference proteome</keyword>
<comment type="similarity">
    <text evidence="2">Belongs to the SusD family.</text>
</comment>
<evidence type="ECO:0000256" key="6">
    <source>
        <dbReference type="SAM" id="SignalP"/>
    </source>
</evidence>
<keyword evidence="4" id="KW-0472">Membrane</keyword>
<evidence type="ECO:0000313" key="10">
    <source>
        <dbReference type="Proteomes" id="UP001327027"/>
    </source>
</evidence>
<evidence type="ECO:0000256" key="1">
    <source>
        <dbReference type="ARBA" id="ARBA00004442"/>
    </source>
</evidence>
<feature type="signal peptide" evidence="6">
    <location>
        <begin position="1"/>
        <end position="26"/>
    </location>
</feature>
<protein>
    <submittedName>
        <fullName evidence="9">RagB/SusD family nutrient uptake outer membrane protein</fullName>
    </submittedName>
</protein>
<accession>A0ABU5ZVB1</accession>
<evidence type="ECO:0000259" key="8">
    <source>
        <dbReference type="Pfam" id="PF14322"/>
    </source>
</evidence>
<evidence type="ECO:0000256" key="2">
    <source>
        <dbReference type="ARBA" id="ARBA00006275"/>
    </source>
</evidence>
<keyword evidence="3 6" id="KW-0732">Signal</keyword>
<reference evidence="9 10" key="1">
    <citation type="journal article" date="2013" name="Int. J. Syst. Evol. Microbiol.">
        <title>Aquimarina gracilis sp. nov., isolated from the gut microflora of a mussel, Mytilus coruscus, and emended description of Aquimarina spongiae.</title>
        <authorList>
            <person name="Park S.C."/>
            <person name="Choe H.N."/>
            <person name="Baik K.S."/>
            <person name="Seong C.N."/>
        </authorList>
    </citation>
    <scope>NUCLEOTIDE SEQUENCE [LARGE SCALE GENOMIC DNA]</scope>
    <source>
        <strain evidence="9 10">PSC32</strain>
    </source>
</reference>
<dbReference type="RefSeq" id="WP_324179739.1">
    <property type="nucleotide sequence ID" value="NZ_BAABAW010000007.1"/>
</dbReference>
<dbReference type="Gene3D" id="1.25.40.390">
    <property type="match status" value="1"/>
</dbReference>
<comment type="caution">
    <text evidence="9">The sequence shown here is derived from an EMBL/GenBank/DDBJ whole genome shotgun (WGS) entry which is preliminary data.</text>
</comment>
<dbReference type="SUPFAM" id="SSF48452">
    <property type="entry name" value="TPR-like"/>
    <property type="match status" value="1"/>
</dbReference>
<keyword evidence="5" id="KW-0998">Cell outer membrane</keyword>
<dbReference type="PROSITE" id="PS51257">
    <property type="entry name" value="PROKAR_LIPOPROTEIN"/>
    <property type="match status" value="1"/>
</dbReference>
<feature type="domain" description="SusD-like N-terminal" evidence="8">
    <location>
        <begin position="45"/>
        <end position="216"/>
    </location>
</feature>
<evidence type="ECO:0000256" key="3">
    <source>
        <dbReference type="ARBA" id="ARBA00022729"/>
    </source>
</evidence>
<evidence type="ECO:0000313" key="9">
    <source>
        <dbReference type="EMBL" id="MEB3345708.1"/>
    </source>
</evidence>
<gene>
    <name evidence="9" type="ORF">U6A24_09565</name>
</gene>
<evidence type="ECO:0000256" key="4">
    <source>
        <dbReference type="ARBA" id="ARBA00023136"/>
    </source>
</evidence>
<dbReference type="EMBL" id="JAYKLX010000004">
    <property type="protein sequence ID" value="MEB3345708.1"/>
    <property type="molecule type" value="Genomic_DNA"/>
</dbReference>
<dbReference type="InterPro" id="IPR033985">
    <property type="entry name" value="SusD-like_N"/>
</dbReference>